<dbReference type="EMBL" id="JPKY01000021">
    <property type="protein sequence ID" value="KFH46252.1"/>
    <property type="molecule type" value="Genomic_DNA"/>
</dbReference>
<feature type="compositionally biased region" description="Basic and acidic residues" evidence="2">
    <location>
        <begin position="119"/>
        <end position="131"/>
    </location>
</feature>
<protein>
    <submittedName>
        <fullName evidence="3">Uncharacterized protein</fullName>
    </submittedName>
</protein>
<feature type="compositionally biased region" description="Polar residues" evidence="2">
    <location>
        <begin position="684"/>
        <end position="698"/>
    </location>
</feature>
<dbReference type="PANTHER" id="PTHR28298:SF1">
    <property type="entry name" value="EISOSOME PROTEIN 1"/>
    <property type="match status" value="1"/>
</dbReference>
<evidence type="ECO:0000256" key="1">
    <source>
        <dbReference type="SAM" id="Coils"/>
    </source>
</evidence>
<feature type="compositionally biased region" description="Basic and acidic residues" evidence="2">
    <location>
        <begin position="574"/>
        <end position="584"/>
    </location>
</feature>
<name>A0A086TA70_HAPC1</name>
<sequence length="778" mass="85986">MQLQDPEPSSSNINIPADVCAFGTVETGKLKYADPRDLPSYPSIGLPAHGAAAGAAATQGWNNQKPVEIWKPDKLSSASAAAVLAKDYKMAPQWAPVVDSAGHQAALLAVGSASSAMKHHSDSTPRSHHDGWGNSAANQAYHTDRFQSAQKVRVKSPSIEGDRSLAAAKGAMGPSRRPRAISSPVTRGPELQPRSSAASNALNGATIAHRASMQRSAAVGDAGAIPAAAMARNMFTSRPMVQPEVDEQQANERLHQSAVDMARKMYSRQQKMAEQAKERGEDPDKAYTTGPYMNLQDAAYKQAQERLAKLNDEHMQTREMQEYYGNIQAPPPRPRRRFTVTNRLTRRYSEEDVFDDREESAKIRQQMSMFSTKLSEVDKAKRQHDREALMAVAQRNVKARLQGMDEKIYHDTGMVNPNQLGDWEATAHKEAQTRHETRTRDENKGKLNIGGGMYMEQEKVDAIAAKRMQPVLDDIHDKAEKERHRVAMLEMEEEDRKLEQEMDRKLKALAKRIQDEDKEAEKTRREKEKAERAEQKRLAKEGKQKSKQDSATSGLGGQGTDGEGQTHKPGAAAIRDEPIQREEAPQAAQPDEPQPTLASGAVPVPEQGATAGVGEGDERQATEGSPSHRSGVRGWIKNRFSRDRSFSEPQEHTQQTGKFEKTEKRERRRSLLGGGNILRKNHQRNPSQTSLEPRSSSMRDVAVAGTAGEGREAEANGPSAPQDTRGLGPVGAQNDEAETRRPKDRHGGPDIEPPRPIRDFEPRSSVSPSRDSRFREEM</sequence>
<feature type="compositionally biased region" description="Polar residues" evidence="2">
    <location>
        <begin position="135"/>
        <end position="150"/>
    </location>
</feature>
<proteinExistence type="predicted"/>
<dbReference type="Proteomes" id="UP000029964">
    <property type="component" value="Unassembled WGS sequence"/>
</dbReference>
<feature type="compositionally biased region" description="Basic and acidic residues" evidence="2">
    <location>
        <begin position="640"/>
        <end position="651"/>
    </location>
</feature>
<evidence type="ECO:0000256" key="2">
    <source>
        <dbReference type="SAM" id="MobiDB-lite"/>
    </source>
</evidence>
<feature type="region of interest" description="Disordered" evidence="2">
    <location>
        <begin position="514"/>
        <end position="778"/>
    </location>
</feature>
<dbReference type="GO" id="GO:0070941">
    <property type="term" value="P:eisosome assembly"/>
    <property type="evidence" value="ECO:0007669"/>
    <property type="project" value="TreeGrafter"/>
</dbReference>
<accession>A0A086TA70</accession>
<dbReference type="AlphaFoldDB" id="A0A086TA70"/>
<evidence type="ECO:0000313" key="4">
    <source>
        <dbReference type="Proteomes" id="UP000029964"/>
    </source>
</evidence>
<feature type="coiled-coil region" evidence="1">
    <location>
        <begin position="259"/>
        <end position="320"/>
    </location>
</feature>
<dbReference type="OrthoDB" id="4070583at2759"/>
<dbReference type="PANTHER" id="PTHR28298">
    <property type="entry name" value="EISOSOME PROTEIN 1"/>
    <property type="match status" value="1"/>
</dbReference>
<keyword evidence="4" id="KW-1185">Reference proteome</keyword>
<evidence type="ECO:0000313" key="3">
    <source>
        <dbReference type="EMBL" id="KFH46252.1"/>
    </source>
</evidence>
<dbReference type="HOGENOM" id="CLU_009741_1_0_1"/>
<dbReference type="InterPro" id="IPR024527">
    <property type="entry name" value="Eisosome1"/>
</dbReference>
<feature type="compositionally biased region" description="Low complexity" evidence="2">
    <location>
        <begin position="585"/>
        <end position="595"/>
    </location>
</feature>
<feature type="compositionally biased region" description="Basic and acidic residues" evidence="2">
    <location>
        <begin position="737"/>
        <end position="762"/>
    </location>
</feature>
<feature type="compositionally biased region" description="Basic and acidic residues" evidence="2">
    <location>
        <begin position="514"/>
        <end position="548"/>
    </location>
</feature>
<keyword evidence="1" id="KW-0175">Coiled coil</keyword>
<organism evidence="3 4">
    <name type="scientific">Hapsidospora chrysogenum (strain ATCC 11550 / CBS 779.69 / DSM 880 / IAM 14645 / JCM 23072 / IMI 49137)</name>
    <name type="common">Acremonium chrysogenum</name>
    <dbReference type="NCBI Taxonomy" id="857340"/>
    <lineage>
        <taxon>Eukaryota</taxon>
        <taxon>Fungi</taxon>
        <taxon>Dikarya</taxon>
        <taxon>Ascomycota</taxon>
        <taxon>Pezizomycotina</taxon>
        <taxon>Sordariomycetes</taxon>
        <taxon>Hypocreomycetidae</taxon>
        <taxon>Hypocreales</taxon>
        <taxon>Bionectriaceae</taxon>
        <taxon>Hapsidospora</taxon>
    </lineage>
</organism>
<feature type="region of interest" description="Disordered" evidence="2">
    <location>
        <begin position="116"/>
        <end position="198"/>
    </location>
</feature>
<comment type="caution">
    <text evidence="3">The sequence shown here is derived from an EMBL/GenBank/DDBJ whole genome shotgun (WGS) entry which is preliminary data.</text>
</comment>
<dbReference type="Pfam" id="PF12757">
    <property type="entry name" value="Eisosome1"/>
    <property type="match status" value="1"/>
</dbReference>
<dbReference type="STRING" id="857340.A0A086TA70"/>
<gene>
    <name evidence="3" type="ORF">ACRE_029260</name>
</gene>
<reference evidence="4" key="1">
    <citation type="journal article" date="2014" name="Genome Announc.">
        <title>Genome sequence and annotation of Acremonium chrysogenum, producer of the beta-lactam antibiotic cephalosporin C.</title>
        <authorList>
            <person name="Terfehr D."/>
            <person name="Dahlmann T.A."/>
            <person name="Specht T."/>
            <person name="Zadra I."/>
            <person name="Kuernsteiner H."/>
            <person name="Kueck U."/>
        </authorList>
    </citation>
    <scope>NUCLEOTIDE SEQUENCE [LARGE SCALE GENOMIC DNA]</scope>
    <source>
        <strain evidence="4">ATCC 11550 / CBS 779.69 / DSM 880 / IAM 14645 / JCM 23072 / IMI 49137</strain>
    </source>
</reference>